<evidence type="ECO:0000256" key="25">
    <source>
        <dbReference type="SAM" id="MobiDB-lite"/>
    </source>
</evidence>
<evidence type="ECO:0000259" key="27">
    <source>
        <dbReference type="PROSITE" id="PS50011"/>
    </source>
</evidence>
<evidence type="ECO:0000256" key="12">
    <source>
        <dbReference type="ARBA" id="ARBA00022843"/>
    </source>
</evidence>
<feature type="region of interest" description="Disordered" evidence="25">
    <location>
        <begin position="1418"/>
        <end position="1437"/>
    </location>
</feature>
<evidence type="ECO:0000313" key="30">
    <source>
        <dbReference type="Proteomes" id="UP000193380"/>
    </source>
</evidence>
<dbReference type="FunFam" id="3.30.1680.10:FF:000006">
    <property type="entry name" value="Macrophage-stimulating 1 receptor b"/>
    <property type="match status" value="1"/>
</dbReference>
<comment type="subcellular location">
    <subcellularLocation>
        <location evidence="1">Membrane</location>
        <topology evidence="1">Single-pass type I membrane protein</topology>
    </subcellularLocation>
</comment>
<reference evidence="29" key="1">
    <citation type="journal article" date="2014" name="Nat. Commun.">
        <title>The rainbow trout genome provides novel insights into evolution after whole-genome duplication in vertebrates.</title>
        <authorList>
            <person name="Berthelot C."/>
            <person name="Brunet F."/>
            <person name="Chalopin D."/>
            <person name="Juanchich A."/>
            <person name="Bernard M."/>
            <person name="Noel B."/>
            <person name="Bento P."/>
            <person name="Da Silva C."/>
            <person name="Labadie K."/>
            <person name="Alberti A."/>
            <person name="Aury J.M."/>
            <person name="Louis A."/>
            <person name="Dehais P."/>
            <person name="Bardou P."/>
            <person name="Montfort J."/>
            <person name="Klopp C."/>
            <person name="Cabau C."/>
            <person name="Gaspin C."/>
            <person name="Thorgaard G.H."/>
            <person name="Boussaha M."/>
            <person name="Quillet E."/>
            <person name="Guyomard R."/>
            <person name="Galiana D."/>
            <person name="Bobe J."/>
            <person name="Volff J.N."/>
            <person name="Genet C."/>
            <person name="Wincker P."/>
            <person name="Jaillon O."/>
            <person name="Roest Crollius H."/>
            <person name="Guiguen Y."/>
        </authorList>
    </citation>
    <scope>NUCLEOTIDE SEQUENCE [LARGE SCALE GENOMIC DNA]</scope>
</reference>
<dbReference type="PROSITE" id="PS00109">
    <property type="entry name" value="PROTEIN_KINASE_TYR"/>
    <property type="match status" value="1"/>
</dbReference>
<dbReference type="PANTHER" id="PTHR22625">
    <property type="entry name" value="PLEXIN"/>
    <property type="match status" value="1"/>
</dbReference>
<keyword evidence="17" id="KW-0675">Receptor</keyword>
<protein>
    <recommendedName>
        <fullName evidence="3">Hepatocyte growth factor receptor</fullName>
        <ecNumber evidence="2">2.7.10.1</ecNumber>
    </recommendedName>
    <alternativeName>
        <fullName evidence="22">HGF/SF receptor</fullName>
    </alternativeName>
    <alternativeName>
        <fullName evidence="21">Proto-oncogene c-Met</fullName>
    </alternativeName>
    <alternativeName>
        <fullName evidence="19">Scatter factor receptor</fullName>
    </alternativeName>
    <alternativeName>
        <fullName evidence="20">Tyrosine-protein kinase Met</fullName>
    </alternativeName>
</protein>
<keyword evidence="11 24" id="KW-0067">ATP-binding</keyword>
<dbReference type="CDD" id="cd05058">
    <property type="entry name" value="PTKc_Met_Ron"/>
    <property type="match status" value="1"/>
</dbReference>
<evidence type="ECO:0000256" key="26">
    <source>
        <dbReference type="SAM" id="Phobius"/>
    </source>
</evidence>
<dbReference type="InterPro" id="IPR020635">
    <property type="entry name" value="Tyr_kinase_cat_dom"/>
</dbReference>
<evidence type="ECO:0000256" key="20">
    <source>
        <dbReference type="ARBA" id="ARBA00033031"/>
    </source>
</evidence>
<dbReference type="PRINTS" id="PR00109">
    <property type="entry name" value="TYRKINASE"/>
</dbReference>
<dbReference type="GO" id="GO:0030334">
    <property type="term" value="P:regulation of cell migration"/>
    <property type="evidence" value="ECO:0007669"/>
    <property type="project" value="TreeGrafter"/>
</dbReference>
<dbReference type="InterPro" id="IPR011009">
    <property type="entry name" value="Kinase-like_dom_sf"/>
</dbReference>
<dbReference type="PROSITE" id="PS51004">
    <property type="entry name" value="SEMA"/>
    <property type="match status" value="1"/>
</dbReference>
<dbReference type="GO" id="GO:0048513">
    <property type="term" value="P:animal organ development"/>
    <property type="evidence" value="ECO:0007669"/>
    <property type="project" value="UniProtKB-ARBA"/>
</dbReference>
<evidence type="ECO:0000256" key="21">
    <source>
        <dbReference type="ARBA" id="ARBA00033117"/>
    </source>
</evidence>
<dbReference type="PANTHER" id="PTHR22625:SF61">
    <property type="entry name" value="HEPATOCYTE GROWTH FACTOR RECEPTOR"/>
    <property type="match status" value="1"/>
</dbReference>
<dbReference type="PROSITE" id="PS50011">
    <property type="entry name" value="PROTEIN_KINASE_DOM"/>
    <property type="match status" value="1"/>
</dbReference>
<dbReference type="Pfam" id="PF01403">
    <property type="entry name" value="Sema"/>
    <property type="match status" value="1"/>
</dbReference>
<dbReference type="Pfam" id="PF07714">
    <property type="entry name" value="PK_Tyr_Ser-Thr"/>
    <property type="match status" value="1"/>
</dbReference>
<evidence type="ECO:0000256" key="2">
    <source>
        <dbReference type="ARBA" id="ARBA00011902"/>
    </source>
</evidence>
<evidence type="ECO:0000256" key="14">
    <source>
        <dbReference type="ARBA" id="ARBA00023136"/>
    </source>
</evidence>
<dbReference type="Pfam" id="PF01833">
    <property type="entry name" value="TIG"/>
    <property type="match status" value="2"/>
</dbReference>
<dbReference type="Gene3D" id="1.10.510.10">
    <property type="entry name" value="Transferase(Phosphotransferase) domain 1"/>
    <property type="match status" value="1"/>
</dbReference>
<dbReference type="SUPFAM" id="SSF56112">
    <property type="entry name" value="Protein kinase-like (PK-like)"/>
    <property type="match status" value="1"/>
</dbReference>
<evidence type="ECO:0000259" key="28">
    <source>
        <dbReference type="PROSITE" id="PS51004"/>
    </source>
</evidence>
<dbReference type="InterPro" id="IPR008266">
    <property type="entry name" value="Tyr_kinase_AS"/>
</dbReference>
<dbReference type="SMART" id="SM00429">
    <property type="entry name" value="IPT"/>
    <property type="match status" value="3"/>
</dbReference>
<evidence type="ECO:0000256" key="24">
    <source>
        <dbReference type="PROSITE-ProRule" id="PRU10141"/>
    </source>
</evidence>
<dbReference type="InterPro" id="IPR036352">
    <property type="entry name" value="Semap_dom_sf"/>
</dbReference>
<dbReference type="STRING" id="8022.A0A060XNA7"/>
<evidence type="ECO:0000313" key="29">
    <source>
        <dbReference type="EMBL" id="CDQ80951.1"/>
    </source>
</evidence>
<evidence type="ECO:0000256" key="7">
    <source>
        <dbReference type="ARBA" id="ARBA00022729"/>
    </source>
</evidence>
<evidence type="ECO:0000256" key="18">
    <source>
        <dbReference type="ARBA" id="ARBA00023180"/>
    </source>
</evidence>
<dbReference type="FunFam" id="2.60.40.10:FF:000213">
    <property type="entry name" value="Hepatocyte growth factor receptor"/>
    <property type="match status" value="1"/>
</dbReference>
<dbReference type="GO" id="GO:0010468">
    <property type="term" value="P:regulation of gene expression"/>
    <property type="evidence" value="ECO:0007669"/>
    <property type="project" value="UniProtKB-ARBA"/>
</dbReference>
<keyword evidence="5" id="KW-0808">Transferase</keyword>
<dbReference type="InterPro" id="IPR014756">
    <property type="entry name" value="Ig_E-set"/>
</dbReference>
<dbReference type="SMART" id="SM00630">
    <property type="entry name" value="Sema"/>
    <property type="match status" value="1"/>
</dbReference>
<feature type="domain" description="Protein kinase" evidence="27">
    <location>
        <begin position="1125"/>
        <end position="1398"/>
    </location>
</feature>
<keyword evidence="8" id="KW-0677">Repeat</keyword>
<evidence type="ECO:0000256" key="17">
    <source>
        <dbReference type="ARBA" id="ARBA00023170"/>
    </source>
</evidence>
<feature type="domain" description="Sema" evidence="28">
    <location>
        <begin position="39"/>
        <end position="545"/>
    </location>
</feature>
<evidence type="ECO:0000256" key="13">
    <source>
        <dbReference type="ARBA" id="ARBA00022989"/>
    </source>
</evidence>
<evidence type="ECO:0000256" key="3">
    <source>
        <dbReference type="ARBA" id="ARBA00019839"/>
    </source>
</evidence>
<dbReference type="CDD" id="cd01179">
    <property type="entry name" value="IPT_plexin_repeat2"/>
    <property type="match status" value="1"/>
</dbReference>
<dbReference type="InterPro" id="IPR013783">
    <property type="entry name" value="Ig-like_fold"/>
</dbReference>
<evidence type="ECO:0000256" key="23">
    <source>
        <dbReference type="PROSITE-ProRule" id="PRU00352"/>
    </source>
</evidence>
<evidence type="ECO:0000256" key="8">
    <source>
        <dbReference type="ARBA" id="ARBA00022737"/>
    </source>
</evidence>
<dbReference type="Gene3D" id="3.30.1680.10">
    <property type="entry name" value="ligand-binding face of the semaphorins, domain 2"/>
    <property type="match status" value="1"/>
</dbReference>
<reference evidence="29" key="2">
    <citation type="submission" date="2014-03" db="EMBL/GenBank/DDBJ databases">
        <authorList>
            <person name="Genoscope - CEA"/>
        </authorList>
    </citation>
    <scope>NUCLEOTIDE SEQUENCE</scope>
</reference>
<dbReference type="SUPFAM" id="SSF101912">
    <property type="entry name" value="Sema domain"/>
    <property type="match status" value="1"/>
</dbReference>
<feature type="binding site" evidence="24">
    <location>
        <position position="1157"/>
    </location>
    <ligand>
        <name>ATP</name>
        <dbReference type="ChEBI" id="CHEBI:30616"/>
    </ligand>
</feature>
<dbReference type="SUPFAM" id="SSF81296">
    <property type="entry name" value="E set domains"/>
    <property type="match status" value="3"/>
</dbReference>
<dbReference type="Proteomes" id="UP000193380">
    <property type="component" value="Unassembled WGS sequence"/>
</dbReference>
<dbReference type="SMART" id="SM00423">
    <property type="entry name" value="PSI"/>
    <property type="match status" value="1"/>
</dbReference>
<gene>
    <name evidence="29" type="ORF">GSONMT00030268001</name>
</gene>
<dbReference type="GO" id="GO:0004714">
    <property type="term" value="F:transmembrane receptor protein tyrosine kinase activity"/>
    <property type="evidence" value="ECO:0007669"/>
    <property type="project" value="UniProtKB-EC"/>
</dbReference>
<evidence type="ECO:0000256" key="5">
    <source>
        <dbReference type="ARBA" id="ARBA00022679"/>
    </source>
</evidence>
<keyword evidence="15" id="KW-0829">Tyrosine-protein kinase</keyword>
<dbReference type="FunFam" id="2.130.10.10:FF:000088">
    <property type="entry name" value="Hepatocyte growth factor receptor"/>
    <property type="match status" value="1"/>
</dbReference>
<dbReference type="GO" id="GO:0007411">
    <property type="term" value="P:axon guidance"/>
    <property type="evidence" value="ECO:0007669"/>
    <property type="project" value="UniProtKB-ARBA"/>
</dbReference>
<dbReference type="GO" id="GO:0002116">
    <property type="term" value="C:semaphorin receptor complex"/>
    <property type="evidence" value="ECO:0007669"/>
    <property type="project" value="TreeGrafter"/>
</dbReference>
<dbReference type="GO" id="GO:0005524">
    <property type="term" value="F:ATP binding"/>
    <property type="evidence" value="ECO:0007669"/>
    <property type="project" value="UniProtKB-UniRule"/>
</dbReference>
<name>A0A060XNA7_ONCMY</name>
<keyword evidence="9 24" id="KW-0547">Nucleotide-binding</keyword>
<dbReference type="InterPro" id="IPR001245">
    <property type="entry name" value="Ser-Thr/Tyr_kinase_cat_dom"/>
</dbReference>
<sequence>MHACLTDRMKNICLLDIAHIVIIRWALCFSGSVVMGQCNEAAENSKLNLSVTYDLPTFEAISAIQNLVTFEGTVYIGAMNRIYALSENLTKLSEYQTGPVSEGAVRRRCGPSCQDGACGKTNAVVDNYNMALLVERYYDDELFSCGSADAGVCRRHLLERKKVDREVQCMYSPKTDQGGRHGCPDCVTSPLGSRVLNVESGGVVRFFVGNSEIPGSPSRMISSPQAQQPQHHTISVRQMKETQDGFRFFSDQSYMNLAPGLRGDHHLQYVYSFQSGYHAYFLTVQREGHSSQVYHTRIVRMCGTDPELRRYVEMPFECILTERRRRRRSASIEVFNVLQAAHVAKAGRELRQEMGLKEGEDVLFAAFARSKPDSPEPSANSAVCVISLADVNNFFKDFIQKCHTKQPYHFTGSEEKRCYNGSSSDDSFGCGKHEEGYRLEVTSTMARLDYFSGQFSNVLLTSIAVATAQEQTVASLGTADGRLIQVVVSRSKRSTPHVDFRLDDSRPVSPEVALLSPQRHDGSPQRSQDGSLLLVTGNKITKVPLIGPGCEQQWMCSSCLLAPGFMGCGWCDGRCTRAAQCHPASLWTQDSCPPVITTISPANGPLGGSTKVTVCGRNFGFNKTERFDHTLISLDVAGAPCKLLKRESNSNRLVCVPASPVNSSLASSVVKVHSGKEMSQTQGFTFVNPVIREIFPAFGPKSGGTVLTIRGSFLDSGNSRQVTVGNATCEILSVSVTMLMCRTPPQSAPSLQAVYVRVDSVVREAPVLFAYNEDPLISSIQPTRSFISGGSTVVAQGFYLHSASPPQMVLIPTAQDGKVFTVSCTQGEDRLTILCTTPSLKDLGLQPPVVTKVAFVLDGFTAPQFDLLYVEDPRFEDFQRPTVTSKGNKSILEIKVPGRVDVEAMKGEVLKVSNRTCESVTVVGNTLECTVPMELRDATNELEVEWRQASSSVSLGRVMLAHEQDYRGLIAGCVCVSLFLLLLLALFIWKRRNKHIDDLAEGKVWYDGRAHIQHLDMLANARSVSPTNEMVSHESVDYRTTLLEDQGVERPESCRGAPPIYGGHGELLSPRLGLGGMGMGIGLGVEGELVSPLLSASVHIDTSQLHPDLLKEVQHVVIAREHLLLHLSQVIGRGHFGCVFHGTLLEADGQKQHCAIKSLNRITDLEEVSQFLKEGIIMKDFSHPNVLSLLGICLPTEGSPLVVLPYMKHGDLRNFIREETHNPTVKDLMGFGLQVARGMEYLASKKFVHRDLAARNCMLDESYTVKVADFGLARDVYDKEYYSIHNKSGVKLPVKWMALESLQTHKFTPKSDVWSFGVLLWELMTRGAPPYSDVNSFDITVFLLQGRRLLQPEFCPDPLYNVMVECWHPKSERRPTFSELVSLINGIFSSFSGEHYILLNTTYVNIDKMSPYPPLISSSSSSSSTLQGHPLERDCCT</sequence>
<evidence type="ECO:0000256" key="10">
    <source>
        <dbReference type="ARBA" id="ARBA00022777"/>
    </source>
</evidence>
<dbReference type="EMBL" id="FR905681">
    <property type="protein sequence ID" value="CDQ80951.1"/>
    <property type="molecule type" value="Genomic_DNA"/>
</dbReference>
<dbReference type="InterPro" id="IPR000719">
    <property type="entry name" value="Prot_kinase_dom"/>
</dbReference>
<dbReference type="PROSITE" id="PS00107">
    <property type="entry name" value="PROTEIN_KINASE_ATP"/>
    <property type="match status" value="1"/>
</dbReference>
<keyword evidence="14 26" id="KW-0472">Membrane</keyword>
<dbReference type="EC" id="2.7.10.1" evidence="2"/>
<proteinExistence type="predicted"/>
<comment type="caution">
    <text evidence="23">Lacks conserved residue(s) required for the propagation of feature annotation.</text>
</comment>
<dbReference type="GO" id="GO:0017154">
    <property type="term" value="F:semaphorin receptor activity"/>
    <property type="evidence" value="ECO:0007669"/>
    <property type="project" value="InterPro"/>
</dbReference>
<feature type="transmembrane region" description="Helical" evidence="26">
    <location>
        <begin position="969"/>
        <end position="989"/>
    </location>
</feature>
<keyword evidence="18" id="KW-0325">Glycoprotein</keyword>
<evidence type="ECO:0000256" key="11">
    <source>
        <dbReference type="ARBA" id="ARBA00022840"/>
    </source>
</evidence>
<dbReference type="InterPro" id="IPR002909">
    <property type="entry name" value="IPT_dom"/>
</dbReference>
<dbReference type="InterPro" id="IPR001627">
    <property type="entry name" value="Semap_dom"/>
</dbReference>
<keyword evidence="16" id="KW-1015">Disulfide bond</keyword>
<dbReference type="PaxDb" id="8022-A0A060XNA7"/>
<evidence type="ECO:0000256" key="19">
    <source>
        <dbReference type="ARBA" id="ARBA00030820"/>
    </source>
</evidence>
<dbReference type="SUPFAM" id="SSF103575">
    <property type="entry name" value="Plexin repeat"/>
    <property type="match status" value="1"/>
</dbReference>
<evidence type="ECO:0000256" key="6">
    <source>
        <dbReference type="ARBA" id="ARBA00022692"/>
    </source>
</evidence>
<keyword evidence="6 26" id="KW-0812">Transmembrane</keyword>
<dbReference type="Gene3D" id="3.30.200.20">
    <property type="entry name" value="Phosphorylase Kinase, domain 1"/>
    <property type="match status" value="1"/>
</dbReference>
<accession>A0A060XNA7</accession>
<dbReference type="InterPro" id="IPR016201">
    <property type="entry name" value="PSI"/>
</dbReference>
<evidence type="ECO:0000256" key="9">
    <source>
        <dbReference type="ARBA" id="ARBA00022741"/>
    </source>
</evidence>
<organism evidence="29 30">
    <name type="scientific">Oncorhynchus mykiss</name>
    <name type="common">Rainbow trout</name>
    <name type="synonym">Salmo gairdneri</name>
    <dbReference type="NCBI Taxonomy" id="8022"/>
    <lineage>
        <taxon>Eukaryota</taxon>
        <taxon>Metazoa</taxon>
        <taxon>Chordata</taxon>
        <taxon>Craniata</taxon>
        <taxon>Vertebrata</taxon>
        <taxon>Euteleostomi</taxon>
        <taxon>Actinopterygii</taxon>
        <taxon>Neopterygii</taxon>
        <taxon>Teleostei</taxon>
        <taxon>Protacanthopterygii</taxon>
        <taxon>Salmoniformes</taxon>
        <taxon>Salmonidae</taxon>
        <taxon>Salmoninae</taxon>
        <taxon>Oncorhynchus</taxon>
    </lineage>
</organism>
<evidence type="ECO:0000256" key="22">
    <source>
        <dbReference type="ARBA" id="ARBA00033136"/>
    </source>
</evidence>
<keyword evidence="7" id="KW-0732">Signal</keyword>
<keyword evidence="12" id="KW-0832">Ubl conjugation</keyword>
<keyword evidence="4" id="KW-0597">Phosphoprotein</keyword>
<dbReference type="GO" id="GO:0005886">
    <property type="term" value="C:plasma membrane"/>
    <property type="evidence" value="ECO:0007669"/>
    <property type="project" value="TreeGrafter"/>
</dbReference>
<dbReference type="InterPro" id="IPR017441">
    <property type="entry name" value="Protein_kinase_ATP_BS"/>
</dbReference>
<dbReference type="Gene3D" id="2.130.10.10">
    <property type="entry name" value="YVTN repeat-like/Quinoprotein amine dehydrogenase"/>
    <property type="match status" value="1"/>
</dbReference>
<keyword evidence="10" id="KW-0418">Kinase</keyword>
<dbReference type="FunFam" id="1.10.510.10:FF:000093">
    <property type="entry name" value="Hepatocyte growth factor receptor"/>
    <property type="match status" value="1"/>
</dbReference>
<dbReference type="Gene3D" id="2.60.40.10">
    <property type="entry name" value="Immunoglobulins"/>
    <property type="match status" value="2"/>
</dbReference>
<evidence type="ECO:0000256" key="1">
    <source>
        <dbReference type="ARBA" id="ARBA00004479"/>
    </source>
</evidence>
<dbReference type="InterPro" id="IPR031148">
    <property type="entry name" value="Plexin"/>
</dbReference>
<evidence type="ECO:0000256" key="4">
    <source>
        <dbReference type="ARBA" id="ARBA00022553"/>
    </source>
</evidence>
<evidence type="ECO:0000256" key="16">
    <source>
        <dbReference type="ARBA" id="ARBA00023157"/>
    </source>
</evidence>
<dbReference type="FunFam" id="2.60.40.10:FF:002708">
    <property type="entry name" value="Hepatocyte growth factor receptor"/>
    <property type="match status" value="1"/>
</dbReference>
<dbReference type="FunFam" id="3.30.200.20:FF:000188">
    <property type="entry name" value="Hepatocyte growth factor receptor"/>
    <property type="match status" value="1"/>
</dbReference>
<dbReference type="SMART" id="SM00219">
    <property type="entry name" value="TyrKc"/>
    <property type="match status" value="1"/>
</dbReference>
<keyword evidence="13 26" id="KW-1133">Transmembrane helix</keyword>
<evidence type="ECO:0000256" key="15">
    <source>
        <dbReference type="ARBA" id="ARBA00023137"/>
    </source>
</evidence>
<dbReference type="InterPro" id="IPR015943">
    <property type="entry name" value="WD40/YVTN_repeat-like_dom_sf"/>
</dbReference>